<evidence type="ECO:0000259" key="14">
    <source>
        <dbReference type="PROSITE" id="PS50089"/>
    </source>
</evidence>
<keyword evidence="11" id="KW-0833">Ubl conjugation pathway</keyword>
<evidence type="ECO:0000256" key="6">
    <source>
        <dbReference type="ARBA" id="ARBA00012251"/>
    </source>
</evidence>
<evidence type="ECO:0000256" key="10">
    <source>
        <dbReference type="ARBA" id="ARBA00022771"/>
    </source>
</evidence>
<dbReference type="PROSITE" id="PS00518">
    <property type="entry name" value="ZF_RING_1"/>
    <property type="match status" value="1"/>
</dbReference>
<dbReference type="InterPro" id="IPR044066">
    <property type="entry name" value="TRIAD_supradom"/>
</dbReference>
<keyword evidence="8" id="KW-0479">Metal-binding</keyword>
<keyword evidence="12" id="KW-0862">Zinc</keyword>
<comment type="function">
    <text evidence="3">Might act as an E3 ubiquitin-protein ligase, or as part of E3 complex, which accepts ubiquitin from specific E2 ubiquitin-conjugating enzymes and then transfers it to substrates.</text>
</comment>
<evidence type="ECO:0000256" key="5">
    <source>
        <dbReference type="ARBA" id="ARBA00005884"/>
    </source>
</evidence>
<dbReference type="GO" id="GO:0061630">
    <property type="term" value="F:ubiquitin protein ligase activity"/>
    <property type="evidence" value="ECO:0007669"/>
    <property type="project" value="UniProtKB-EC"/>
</dbReference>
<protein>
    <recommendedName>
        <fullName evidence="6">RBR-type E3 ubiquitin transferase</fullName>
        <ecNumber evidence="6">2.3.2.31</ecNumber>
    </recommendedName>
</protein>
<evidence type="ECO:0000256" key="3">
    <source>
        <dbReference type="ARBA" id="ARBA00003976"/>
    </source>
</evidence>
<gene>
    <name evidence="16" type="ORF">L195_g036621</name>
</gene>
<evidence type="ECO:0000259" key="15">
    <source>
        <dbReference type="PROSITE" id="PS51873"/>
    </source>
</evidence>
<dbReference type="Gene3D" id="3.30.40.10">
    <property type="entry name" value="Zinc/RING finger domain, C3HC4 (zinc finger)"/>
    <property type="match status" value="1"/>
</dbReference>
<feature type="domain" description="RING-type" evidence="15">
    <location>
        <begin position="91"/>
        <end position="288"/>
    </location>
</feature>
<comment type="pathway">
    <text evidence="4">Protein modification; protein ubiquitination.</text>
</comment>
<evidence type="ECO:0000256" key="2">
    <source>
        <dbReference type="ARBA" id="ARBA00001947"/>
    </source>
</evidence>
<feature type="domain" description="RING-type" evidence="14">
    <location>
        <begin position="95"/>
        <end position="143"/>
    </location>
</feature>
<comment type="cofactor">
    <cofactor evidence="2">
        <name>Zn(2+)</name>
        <dbReference type="ChEBI" id="CHEBI:29105"/>
    </cofactor>
</comment>
<evidence type="ECO:0000256" key="7">
    <source>
        <dbReference type="ARBA" id="ARBA00022679"/>
    </source>
</evidence>
<comment type="caution">
    <text evidence="16">The sequence shown here is derived from an EMBL/GenBank/DDBJ whole genome shotgun (WGS) entry which is preliminary data.</text>
</comment>
<dbReference type="GO" id="GO:0008270">
    <property type="term" value="F:zinc ion binding"/>
    <property type="evidence" value="ECO:0007669"/>
    <property type="project" value="UniProtKB-KW"/>
</dbReference>
<dbReference type="Pfam" id="PF01485">
    <property type="entry name" value="IBR"/>
    <property type="match status" value="2"/>
</dbReference>
<evidence type="ECO:0000256" key="4">
    <source>
        <dbReference type="ARBA" id="ARBA00004906"/>
    </source>
</evidence>
<dbReference type="EC" id="2.3.2.31" evidence="6"/>
<name>A0A2K3LPY9_TRIPR</name>
<evidence type="ECO:0000256" key="8">
    <source>
        <dbReference type="ARBA" id="ARBA00022723"/>
    </source>
</evidence>
<feature type="non-terminal residue" evidence="16">
    <location>
        <position position="288"/>
    </location>
</feature>
<dbReference type="CDD" id="cd22582">
    <property type="entry name" value="BRcat_RBR_unk"/>
    <property type="match status" value="1"/>
</dbReference>
<keyword evidence="9" id="KW-0677">Repeat</keyword>
<dbReference type="STRING" id="57577.A0A2K3LPY9"/>
<dbReference type="InterPro" id="IPR001841">
    <property type="entry name" value="Znf_RING"/>
</dbReference>
<dbReference type="AlphaFoldDB" id="A0A2K3LPY9"/>
<comment type="catalytic activity">
    <reaction evidence="1">
        <text>[E2 ubiquitin-conjugating enzyme]-S-ubiquitinyl-L-cysteine + [acceptor protein]-L-lysine = [E2 ubiquitin-conjugating enzyme]-L-cysteine + [acceptor protein]-N(6)-ubiquitinyl-L-lysine.</text>
        <dbReference type="EC" id="2.3.2.31"/>
    </reaction>
</comment>
<dbReference type="EMBL" id="ASHM01038297">
    <property type="protein sequence ID" value="PNX80615.1"/>
    <property type="molecule type" value="Genomic_DNA"/>
</dbReference>
<dbReference type="Gene3D" id="1.20.120.1750">
    <property type="match status" value="1"/>
</dbReference>
<accession>A0A2K3LPY9</accession>
<dbReference type="InterPro" id="IPR031127">
    <property type="entry name" value="E3_UB_ligase_RBR"/>
</dbReference>
<evidence type="ECO:0000313" key="16">
    <source>
        <dbReference type="EMBL" id="PNX80615.1"/>
    </source>
</evidence>
<dbReference type="CDD" id="cd22584">
    <property type="entry name" value="Rcat_RBR_unk"/>
    <property type="match status" value="1"/>
</dbReference>
<reference evidence="16 17" key="1">
    <citation type="journal article" date="2014" name="Am. J. Bot.">
        <title>Genome assembly and annotation for red clover (Trifolium pratense; Fabaceae).</title>
        <authorList>
            <person name="Istvanek J."/>
            <person name="Jaros M."/>
            <person name="Krenek A."/>
            <person name="Repkova J."/>
        </authorList>
    </citation>
    <scope>NUCLEOTIDE SEQUENCE [LARGE SCALE GENOMIC DNA]</scope>
    <source>
        <strain evidence="17">cv. Tatra</strain>
        <tissue evidence="16">Young leaves</tissue>
    </source>
</reference>
<evidence type="ECO:0000256" key="9">
    <source>
        <dbReference type="ARBA" id="ARBA00022737"/>
    </source>
</evidence>
<dbReference type="SUPFAM" id="SSF57850">
    <property type="entry name" value="RING/U-box"/>
    <property type="match status" value="3"/>
</dbReference>
<sequence>MEGTSSSSTKHDDDDAVEIFPISDDDEKYAEEIQLQEALTFSSAISNTNKEIQVIDLEIDNVNDTHLRKLKLKEKETFKGESSSSSSRLKQISYCGICMEAKSNEEMFENRNCSHSFCEDCVGLYLAAKIQENISMVKCPDPKCNGILEPHNCISIIPKDVFDRWGNALCENMVIGSQKFYCPFNDCSAMLMNDEVEAVTVAECPHCHRLFCAQCKVSWHAGVDCREFQSLKDGERGREDLMAMELAKNKRWKRCPKCSYYVEKSDGCTRISCRCGNQFCYGCGSTWN</sequence>
<dbReference type="InterPro" id="IPR002867">
    <property type="entry name" value="IBR_dom"/>
</dbReference>
<dbReference type="PROSITE" id="PS50089">
    <property type="entry name" value="ZF_RING_2"/>
    <property type="match status" value="1"/>
</dbReference>
<dbReference type="PANTHER" id="PTHR11685">
    <property type="entry name" value="RBR FAMILY RING FINGER AND IBR DOMAIN-CONTAINING"/>
    <property type="match status" value="1"/>
</dbReference>
<proteinExistence type="inferred from homology"/>
<evidence type="ECO:0000313" key="17">
    <source>
        <dbReference type="Proteomes" id="UP000236291"/>
    </source>
</evidence>
<comment type="similarity">
    <text evidence="5">Belongs to the RBR family. Ariadne subfamily.</text>
</comment>
<evidence type="ECO:0000256" key="12">
    <source>
        <dbReference type="ARBA" id="ARBA00022833"/>
    </source>
</evidence>
<dbReference type="InterPro" id="IPR013083">
    <property type="entry name" value="Znf_RING/FYVE/PHD"/>
</dbReference>
<organism evidence="16 17">
    <name type="scientific">Trifolium pratense</name>
    <name type="common">Red clover</name>
    <dbReference type="NCBI Taxonomy" id="57577"/>
    <lineage>
        <taxon>Eukaryota</taxon>
        <taxon>Viridiplantae</taxon>
        <taxon>Streptophyta</taxon>
        <taxon>Embryophyta</taxon>
        <taxon>Tracheophyta</taxon>
        <taxon>Spermatophyta</taxon>
        <taxon>Magnoliopsida</taxon>
        <taxon>eudicotyledons</taxon>
        <taxon>Gunneridae</taxon>
        <taxon>Pentapetalae</taxon>
        <taxon>rosids</taxon>
        <taxon>fabids</taxon>
        <taxon>Fabales</taxon>
        <taxon>Fabaceae</taxon>
        <taxon>Papilionoideae</taxon>
        <taxon>50 kb inversion clade</taxon>
        <taxon>NPAAA clade</taxon>
        <taxon>Hologalegina</taxon>
        <taxon>IRL clade</taxon>
        <taxon>Trifolieae</taxon>
        <taxon>Trifolium</taxon>
    </lineage>
</organism>
<dbReference type="FunFam" id="3.30.40.10:FF:000230">
    <property type="entry name" value="RBR-type E3 ubiquitin transferase"/>
    <property type="match status" value="1"/>
</dbReference>
<evidence type="ECO:0000256" key="13">
    <source>
        <dbReference type="PROSITE-ProRule" id="PRU00175"/>
    </source>
</evidence>
<reference evidence="16 17" key="2">
    <citation type="journal article" date="2017" name="Front. Plant Sci.">
        <title>Gene Classification and Mining of Molecular Markers Useful in Red Clover (Trifolium pratense) Breeding.</title>
        <authorList>
            <person name="Istvanek J."/>
            <person name="Dluhosova J."/>
            <person name="Dluhos P."/>
            <person name="Patkova L."/>
            <person name="Nedelnik J."/>
            <person name="Repkova J."/>
        </authorList>
    </citation>
    <scope>NUCLEOTIDE SEQUENCE [LARGE SCALE GENOMIC DNA]</scope>
    <source>
        <strain evidence="17">cv. Tatra</strain>
        <tissue evidence="16">Young leaves</tissue>
    </source>
</reference>
<dbReference type="SMART" id="SM00647">
    <property type="entry name" value="IBR"/>
    <property type="match status" value="2"/>
</dbReference>
<keyword evidence="7" id="KW-0808">Transferase</keyword>
<evidence type="ECO:0000256" key="11">
    <source>
        <dbReference type="ARBA" id="ARBA00022786"/>
    </source>
</evidence>
<keyword evidence="10 13" id="KW-0863">Zinc-finger</keyword>
<evidence type="ECO:0000256" key="1">
    <source>
        <dbReference type="ARBA" id="ARBA00001798"/>
    </source>
</evidence>
<dbReference type="GO" id="GO:0016567">
    <property type="term" value="P:protein ubiquitination"/>
    <property type="evidence" value="ECO:0007669"/>
    <property type="project" value="UniProtKB-UniPathway"/>
</dbReference>
<dbReference type="UniPathway" id="UPA00143"/>
<dbReference type="PROSITE" id="PS51873">
    <property type="entry name" value="TRIAD"/>
    <property type="match status" value="1"/>
</dbReference>
<dbReference type="InterPro" id="IPR017907">
    <property type="entry name" value="Znf_RING_CS"/>
</dbReference>
<dbReference type="Proteomes" id="UP000236291">
    <property type="component" value="Unassembled WGS sequence"/>
</dbReference>